<dbReference type="AlphaFoldDB" id="A0A4Y6V3L0"/>
<dbReference type="Pfam" id="PF00326">
    <property type="entry name" value="Peptidase_S9"/>
    <property type="match status" value="1"/>
</dbReference>
<dbReference type="OrthoDB" id="9801421at2"/>
<proteinExistence type="inferred from homology"/>
<dbReference type="PANTHER" id="PTHR11757:SF19">
    <property type="entry name" value="PROLYL ENDOPEPTIDASE-LIKE"/>
    <property type="match status" value="1"/>
</dbReference>
<gene>
    <name evidence="7" type="ORF">D5366_03910</name>
</gene>
<name>A0A4Y6V3L0_9PROT</name>
<evidence type="ECO:0000259" key="6">
    <source>
        <dbReference type="Pfam" id="PF02897"/>
    </source>
</evidence>
<dbReference type="InterPro" id="IPR001375">
    <property type="entry name" value="Peptidase_S9_cat"/>
</dbReference>
<evidence type="ECO:0000256" key="4">
    <source>
        <dbReference type="ARBA" id="ARBA00022825"/>
    </source>
</evidence>
<accession>A0A4Y6V3L0</accession>
<dbReference type="PRINTS" id="PR00862">
    <property type="entry name" value="PROLIGOPTASE"/>
</dbReference>
<dbReference type="InterPro" id="IPR029058">
    <property type="entry name" value="AB_hydrolase_fold"/>
</dbReference>
<reference evidence="7 8" key="1">
    <citation type="submission" date="2018-09" db="EMBL/GenBank/DDBJ databases">
        <title>The complete genome sequence of Neokomagataea tanensis NBRC 106556(T).</title>
        <authorList>
            <person name="Chua K.-O."/>
            <person name="See-Too W.-S."/>
            <person name="Hong K.-W."/>
            <person name="Yin W.-F."/>
            <person name="Chan K.-G."/>
        </authorList>
    </citation>
    <scope>NUCLEOTIDE SEQUENCE [LARGE SCALE GENOMIC DNA]</scope>
    <source>
        <strain evidence="8">AH13 \ NBRC 106556</strain>
    </source>
</reference>
<keyword evidence="2" id="KW-0645">Protease</keyword>
<evidence type="ECO:0000256" key="2">
    <source>
        <dbReference type="ARBA" id="ARBA00022670"/>
    </source>
</evidence>
<dbReference type="InterPro" id="IPR051543">
    <property type="entry name" value="Serine_Peptidase_S9A"/>
</dbReference>
<dbReference type="SUPFAM" id="SSF53474">
    <property type="entry name" value="alpha/beta-Hydrolases"/>
    <property type="match status" value="1"/>
</dbReference>
<keyword evidence="3" id="KW-0378">Hydrolase</keyword>
<dbReference type="GO" id="GO:0006508">
    <property type="term" value="P:proteolysis"/>
    <property type="evidence" value="ECO:0007669"/>
    <property type="project" value="UniProtKB-KW"/>
</dbReference>
<sequence>MSTSHSTTPPAPRRDPHSITQLGRTRVDEFFWMKDENWQQVLRDPKVLRDDIAEHLRAENAYADAVLHDTQDLQKTLLEEMIGRIPPDESSVPTPDGAWEYYTRFEKGAQHPLRARKPRGGGAEEVLLDVEARAKDFPYYALAAAGHSSDHRYYVFAEDVQGSEVYRIQVRDLETGALCAPPVESATGSFTLSPDSQWLFWIFRDDHGRPSRIYRRPLLGGDDVLVFEETDSGFFLSIGTSASRKWIIIERGDHDTNETLLIPAEHPERAPVIAAPLVRGERYTLTHWNDHFVVLTNRDGAVDFQLMITPDTATDREHWRSFVPYKIGHYVLEAAASEGYLAWAERCDGNINLYVVPHGVTGDVRAAATSIRMDEPAYDLTLLGFPEYKQSVLRYVYQSPTRPAHWYDYNVKTGERVLQKVRDVPSGHDPEHYETRRLFATASDGEQVPVTVLMKRGQALNGSAPLLLYGYGSYGISMDATFSVSAFSLVDRGWIYAIAHIRGGAEKGWSWFLNGRAEKKTNTFTDFIASAEHLVAQGYGQAGRIVAHGGSAGGLLMGAVANMAPELFAGIAAQVPFVDMLNTMSDVSLPLTPPEWPEWGNPLEDEVAYDRIASYSPYDNITAKAYPAVLAMGGLSDPRVTYWEPAKWIARLRDVASGGPFLCRINMDAGHGGSSGRYKRLEEVALVQAFAIWAVERSPHT</sequence>
<evidence type="ECO:0000313" key="8">
    <source>
        <dbReference type="Proteomes" id="UP000317214"/>
    </source>
</evidence>
<comment type="similarity">
    <text evidence="1">Belongs to the peptidase S9A family.</text>
</comment>
<dbReference type="SUPFAM" id="SSF50993">
    <property type="entry name" value="Peptidase/esterase 'gauge' domain"/>
    <property type="match status" value="1"/>
</dbReference>
<feature type="domain" description="Peptidase S9 prolyl oligopeptidase catalytic" evidence="5">
    <location>
        <begin position="482"/>
        <end position="692"/>
    </location>
</feature>
<dbReference type="Proteomes" id="UP000317214">
    <property type="component" value="Chromosome"/>
</dbReference>
<keyword evidence="8" id="KW-1185">Reference proteome</keyword>
<organism evidence="7 8">
    <name type="scientific">Neokomagataea tanensis</name>
    <dbReference type="NCBI Taxonomy" id="661191"/>
    <lineage>
        <taxon>Bacteria</taxon>
        <taxon>Pseudomonadati</taxon>
        <taxon>Pseudomonadota</taxon>
        <taxon>Alphaproteobacteria</taxon>
        <taxon>Acetobacterales</taxon>
        <taxon>Acetobacteraceae</taxon>
        <taxon>Neokomagataea</taxon>
    </lineage>
</organism>
<evidence type="ECO:0000259" key="5">
    <source>
        <dbReference type="Pfam" id="PF00326"/>
    </source>
</evidence>
<dbReference type="Gene3D" id="3.40.50.1820">
    <property type="entry name" value="alpha/beta hydrolase"/>
    <property type="match status" value="1"/>
</dbReference>
<dbReference type="InterPro" id="IPR023302">
    <property type="entry name" value="Pept_S9A_N"/>
</dbReference>
<feature type="domain" description="Peptidase S9A N-terminal" evidence="6">
    <location>
        <begin position="10"/>
        <end position="420"/>
    </location>
</feature>
<dbReference type="Pfam" id="PF02897">
    <property type="entry name" value="Peptidase_S9_N"/>
    <property type="match status" value="1"/>
</dbReference>
<dbReference type="GO" id="GO:0004252">
    <property type="term" value="F:serine-type endopeptidase activity"/>
    <property type="evidence" value="ECO:0007669"/>
    <property type="project" value="InterPro"/>
</dbReference>
<dbReference type="KEGG" id="ntn:D5366_03910"/>
<keyword evidence="4" id="KW-0720">Serine protease</keyword>
<evidence type="ECO:0000313" key="7">
    <source>
        <dbReference type="EMBL" id="QDH24523.1"/>
    </source>
</evidence>
<dbReference type="RefSeq" id="WP_141492369.1">
    <property type="nucleotide sequence ID" value="NZ_CP032485.1"/>
</dbReference>
<protein>
    <submittedName>
        <fullName evidence="7">S9 family peptidase</fullName>
    </submittedName>
</protein>
<evidence type="ECO:0000256" key="1">
    <source>
        <dbReference type="ARBA" id="ARBA00005228"/>
    </source>
</evidence>
<dbReference type="EMBL" id="CP032485">
    <property type="protein sequence ID" value="QDH24523.1"/>
    <property type="molecule type" value="Genomic_DNA"/>
</dbReference>
<evidence type="ECO:0000256" key="3">
    <source>
        <dbReference type="ARBA" id="ARBA00022801"/>
    </source>
</evidence>
<dbReference type="Gene3D" id="2.130.10.120">
    <property type="entry name" value="Prolyl oligopeptidase, N-terminal domain"/>
    <property type="match status" value="1"/>
</dbReference>
<dbReference type="PANTHER" id="PTHR11757">
    <property type="entry name" value="PROTEASE FAMILY S9A OLIGOPEPTIDASE"/>
    <property type="match status" value="1"/>
</dbReference>
<dbReference type="InterPro" id="IPR002470">
    <property type="entry name" value="Peptidase_S9A"/>
</dbReference>